<evidence type="ECO:0000256" key="1">
    <source>
        <dbReference type="ARBA" id="ARBA00001974"/>
    </source>
</evidence>
<sequence length="538" mass="58253">MQTYDFIVVGSGSAGSVVAERLSASGRFSVLVLEAGGTDRRFFVQMPLGYGKTFFDPAVNWNYKTEPDPGLAGNADHWPRGKLLGGSSSINAMVWIRGQREDFDNWAAAGNPGWSYDEVLPAFKAIEDNEAGADEWRGQGGPLHVTRCDELVHPLGKRYLAAAQQAGLPLNPDFNGASQEGVGIYQISTRNGRRMSAARAFLRLAMKRANVRVETNALATKILFEGTRAIGVEYEQNGRTQTARAGHEIIVSGGSVNSPQLLQLSGVGPTGLLQGLGIPVVHANANVGANLQDHVGINYTYKGRTATLNQTLRPWWGKLLVGMQYLLLRSGPLSLSMNNAGGFFRTDPAMTRPNMQLYFQAFSTVIPKSGERPILTPDPWPGFSIGLSNCRPSSRGEIMIRSSNPRDYPKIVANAYSTESDVAEMLAAVKFVRKIASMPAMAENIVEEILPGPSITSDEDLIQDFRKRSGTVYHPVSTCRMGPDASRAVVDPRLRVHGLTGLRVIDASIFPDNISGNTNAASIMTGWKGAQMVLEDNG</sequence>
<evidence type="ECO:0000313" key="8">
    <source>
        <dbReference type="EMBL" id="MFC3208274.1"/>
    </source>
</evidence>
<dbReference type="Gene3D" id="3.30.560.10">
    <property type="entry name" value="Glucose Oxidase, domain 3"/>
    <property type="match status" value="1"/>
</dbReference>
<feature type="domain" description="Glucose-methanol-choline oxidoreductase N-terminal" evidence="6">
    <location>
        <begin position="81"/>
        <end position="104"/>
    </location>
</feature>
<dbReference type="InterPro" id="IPR036188">
    <property type="entry name" value="FAD/NAD-bd_sf"/>
</dbReference>
<evidence type="ECO:0000259" key="7">
    <source>
        <dbReference type="PROSITE" id="PS00624"/>
    </source>
</evidence>
<comment type="caution">
    <text evidence="8">The sequence shown here is derived from an EMBL/GenBank/DDBJ whole genome shotgun (WGS) entry which is preliminary data.</text>
</comment>
<dbReference type="PROSITE" id="PS00624">
    <property type="entry name" value="GMC_OXRED_2"/>
    <property type="match status" value="1"/>
</dbReference>
<name>A0ABV7KGM6_9HYPH</name>
<dbReference type="PROSITE" id="PS00623">
    <property type="entry name" value="GMC_OXRED_1"/>
    <property type="match status" value="1"/>
</dbReference>
<proteinExistence type="inferred from homology"/>
<dbReference type="Gene3D" id="3.50.50.60">
    <property type="entry name" value="FAD/NAD(P)-binding domain"/>
    <property type="match status" value="1"/>
</dbReference>
<gene>
    <name evidence="8" type="ORF">ACFOHJ_18785</name>
</gene>
<dbReference type="PANTHER" id="PTHR11552">
    <property type="entry name" value="GLUCOSE-METHANOL-CHOLINE GMC OXIDOREDUCTASE"/>
    <property type="match status" value="1"/>
</dbReference>
<dbReference type="PANTHER" id="PTHR11552:SF147">
    <property type="entry name" value="CHOLINE DEHYDROGENASE, MITOCHONDRIAL"/>
    <property type="match status" value="1"/>
</dbReference>
<dbReference type="InterPro" id="IPR012132">
    <property type="entry name" value="GMC_OxRdtase"/>
</dbReference>
<protein>
    <submittedName>
        <fullName evidence="8">GMC family oxidoreductase</fullName>
    </submittedName>
</protein>
<dbReference type="RefSeq" id="WP_378223336.1">
    <property type="nucleotide sequence ID" value="NZ_JBHRTK010000022.1"/>
</dbReference>
<dbReference type="Proteomes" id="UP001595583">
    <property type="component" value="Unassembled WGS sequence"/>
</dbReference>
<evidence type="ECO:0000256" key="2">
    <source>
        <dbReference type="ARBA" id="ARBA00010790"/>
    </source>
</evidence>
<keyword evidence="9" id="KW-1185">Reference proteome</keyword>
<dbReference type="Pfam" id="PF00732">
    <property type="entry name" value="GMC_oxred_N"/>
    <property type="match status" value="1"/>
</dbReference>
<evidence type="ECO:0000259" key="6">
    <source>
        <dbReference type="PROSITE" id="PS00623"/>
    </source>
</evidence>
<comment type="cofactor">
    <cofactor evidence="1">
        <name>FAD</name>
        <dbReference type="ChEBI" id="CHEBI:57692"/>
    </cofactor>
</comment>
<comment type="similarity">
    <text evidence="2 5">Belongs to the GMC oxidoreductase family.</text>
</comment>
<evidence type="ECO:0000256" key="3">
    <source>
        <dbReference type="ARBA" id="ARBA00022630"/>
    </source>
</evidence>
<reference evidence="9" key="1">
    <citation type="journal article" date="2019" name="Int. J. Syst. Evol. Microbiol.">
        <title>The Global Catalogue of Microorganisms (GCM) 10K type strain sequencing project: providing services to taxonomists for standard genome sequencing and annotation.</title>
        <authorList>
            <consortium name="The Broad Institute Genomics Platform"/>
            <consortium name="The Broad Institute Genome Sequencing Center for Infectious Disease"/>
            <person name="Wu L."/>
            <person name="Ma J."/>
        </authorList>
    </citation>
    <scope>NUCLEOTIDE SEQUENCE [LARGE SCALE GENOMIC DNA]</scope>
    <source>
        <strain evidence="9">KCTC 52165</strain>
    </source>
</reference>
<dbReference type="EMBL" id="JBHRTK010000022">
    <property type="protein sequence ID" value="MFC3208274.1"/>
    <property type="molecule type" value="Genomic_DNA"/>
</dbReference>
<organism evidence="8 9">
    <name type="scientific">Aquamicrobium soli</name>
    <dbReference type="NCBI Taxonomy" id="1811518"/>
    <lineage>
        <taxon>Bacteria</taxon>
        <taxon>Pseudomonadati</taxon>
        <taxon>Pseudomonadota</taxon>
        <taxon>Alphaproteobacteria</taxon>
        <taxon>Hyphomicrobiales</taxon>
        <taxon>Phyllobacteriaceae</taxon>
        <taxon>Aquamicrobium</taxon>
    </lineage>
</organism>
<dbReference type="SUPFAM" id="SSF51905">
    <property type="entry name" value="FAD/NAD(P)-binding domain"/>
    <property type="match status" value="1"/>
</dbReference>
<dbReference type="Pfam" id="PF05199">
    <property type="entry name" value="GMC_oxred_C"/>
    <property type="match status" value="1"/>
</dbReference>
<dbReference type="SUPFAM" id="SSF54373">
    <property type="entry name" value="FAD-linked reductases, C-terminal domain"/>
    <property type="match status" value="1"/>
</dbReference>
<keyword evidence="3 5" id="KW-0285">Flavoprotein</keyword>
<evidence type="ECO:0000256" key="4">
    <source>
        <dbReference type="ARBA" id="ARBA00022827"/>
    </source>
</evidence>
<keyword evidence="4 5" id="KW-0274">FAD</keyword>
<accession>A0ABV7KGM6</accession>
<dbReference type="PIRSF" id="PIRSF000137">
    <property type="entry name" value="Alcohol_oxidase"/>
    <property type="match status" value="1"/>
</dbReference>
<evidence type="ECO:0000313" key="9">
    <source>
        <dbReference type="Proteomes" id="UP001595583"/>
    </source>
</evidence>
<feature type="domain" description="Glucose-methanol-choline oxidoreductase N-terminal" evidence="7">
    <location>
        <begin position="254"/>
        <end position="268"/>
    </location>
</feature>
<evidence type="ECO:0000256" key="5">
    <source>
        <dbReference type="RuleBase" id="RU003968"/>
    </source>
</evidence>
<dbReference type="InterPro" id="IPR000172">
    <property type="entry name" value="GMC_OxRdtase_N"/>
</dbReference>
<dbReference type="InterPro" id="IPR007867">
    <property type="entry name" value="GMC_OxRtase_C"/>
</dbReference>